<dbReference type="InterPro" id="IPR027016">
    <property type="entry name" value="UCP029811"/>
</dbReference>
<dbReference type="SUPFAM" id="SSF101874">
    <property type="entry name" value="YceI-like"/>
    <property type="match status" value="1"/>
</dbReference>
<dbReference type="STRING" id="493475.GARC_0950"/>
<name>K6Y1X9_9ALTE</name>
<dbReference type="Proteomes" id="UP000006327">
    <property type="component" value="Unassembled WGS sequence"/>
</dbReference>
<dbReference type="PIRSF" id="PIRSF029811">
    <property type="entry name" value="UCP029811"/>
    <property type="match status" value="1"/>
</dbReference>
<dbReference type="SMART" id="SM00867">
    <property type="entry name" value="YceI"/>
    <property type="match status" value="1"/>
</dbReference>
<dbReference type="InterPro" id="IPR007372">
    <property type="entry name" value="Lipid/polyisoprenoid-bd_YceI"/>
</dbReference>
<evidence type="ECO:0000313" key="3">
    <source>
        <dbReference type="Proteomes" id="UP000006327"/>
    </source>
</evidence>
<protein>
    <submittedName>
        <fullName evidence="2">YceI protein</fullName>
    </submittedName>
</protein>
<dbReference type="Pfam" id="PF04264">
    <property type="entry name" value="YceI"/>
    <property type="match status" value="1"/>
</dbReference>
<proteinExistence type="predicted"/>
<reference evidence="2 3" key="1">
    <citation type="journal article" date="2017" name="Antonie Van Leeuwenhoek">
        <title>Rhizobium rhizosphaerae sp. nov., a novel species isolated from rice rhizosphere.</title>
        <authorList>
            <person name="Zhao J.J."/>
            <person name="Zhang J."/>
            <person name="Zhang R.J."/>
            <person name="Zhang C.W."/>
            <person name="Yin H.Q."/>
            <person name="Zhang X.X."/>
        </authorList>
    </citation>
    <scope>NUCLEOTIDE SEQUENCE [LARGE SCALE GENOMIC DNA]</scope>
    <source>
        <strain evidence="2 3">BSs20135</strain>
    </source>
</reference>
<evidence type="ECO:0000313" key="2">
    <source>
        <dbReference type="EMBL" id="GAC17931.1"/>
    </source>
</evidence>
<gene>
    <name evidence="2" type="ORF">GARC_0950</name>
</gene>
<organism evidence="2 3">
    <name type="scientific">Paraglaciecola arctica BSs20135</name>
    <dbReference type="NCBI Taxonomy" id="493475"/>
    <lineage>
        <taxon>Bacteria</taxon>
        <taxon>Pseudomonadati</taxon>
        <taxon>Pseudomonadota</taxon>
        <taxon>Gammaproteobacteria</taxon>
        <taxon>Alteromonadales</taxon>
        <taxon>Alteromonadaceae</taxon>
        <taxon>Paraglaciecola</taxon>
    </lineage>
</organism>
<dbReference type="eggNOG" id="COG2353">
    <property type="taxonomic scope" value="Bacteria"/>
</dbReference>
<feature type="domain" description="Lipid/polyisoprenoid-binding YceI-like" evidence="1">
    <location>
        <begin position="1"/>
        <end position="167"/>
    </location>
</feature>
<dbReference type="EMBL" id="BAEO01000012">
    <property type="protein sequence ID" value="GAC17931.1"/>
    <property type="molecule type" value="Genomic_DNA"/>
</dbReference>
<evidence type="ECO:0000259" key="1">
    <source>
        <dbReference type="SMART" id="SM00867"/>
    </source>
</evidence>
<dbReference type="Gene3D" id="2.40.128.110">
    <property type="entry name" value="Lipid/polyisoprenoid-binding, YceI-like"/>
    <property type="match status" value="1"/>
</dbReference>
<sequence>MLVEGKSSLSFVSTKNQNISEIQQFKKLTAEFSPEGKLQVEIDLASIDSGIEIRDSRMREKLFLVDKLPSAKLTAQLPDSVLSLAKGSSIFVTIPAELSLMGIAKTIQVTVQVTRKADNGIVATSTRPILISADDFGLTSGIEILQKLAGLDGIGLTVPVNFNLVFVAH</sequence>
<accession>K6Y1X9</accession>
<dbReference type="InterPro" id="IPR036761">
    <property type="entry name" value="TTHA0802/YceI-like_sf"/>
</dbReference>
<keyword evidence="3" id="KW-1185">Reference proteome</keyword>
<dbReference type="AlphaFoldDB" id="K6Y1X9"/>
<comment type="caution">
    <text evidence="2">The sequence shown here is derived from an EMBL/GenBank/DDBJ whole genome shotgun (WGS) entry which is preliminary data.</text>
</comment>